<dbReference type="EMBL" id="JAUSUC010000010">
    <property type="protein sequence ID" value="MDQ0214763.1"/>
    <property type="molecule type" value="Genomic_DNA"/>
</dbReference>
<dbReference type="PANTHER" id="PTHR34474">
    <property type="entry name" value="SIGNAL TRANSDUCTION PROTEIN TRAP"/>
    <property type="match status" value="1"/>
</dbReference>
<protein>
    <submittedName>
        <fullName evidence="3">Heme-degrading monooxygenase HmoA</fullName>
    </submittedName>
</protein>
<dbReference type="InterPro" id="IPR007138">
    <property type="entry name" value="ABM_dom"/>
</dbReference>
<dbReference type="Gene3D" id="3.30.70.100">
    <property type="match status" value="1"/>
</dbReference>
<dbReference type="InterPro" id="IPR050404">
    <property type="entry name" value="Heme-degrading_MO"/>
</dbReference>
<evidence type="ECO:0000259" key="2">
    <source>
        <dbReference type="PROSITE" id="PS51725"/>
    </source>
</evidence>
<evidence type="ECO:0000313" key="4">
    <source>
        <dbReference type="Proteomes" id="UP001237207"/>
    </source>
</evidence>
<proteinExistence type="predicted"/>
<accession>A0AAJ1SXN5</accession>
<dbReference type="SUPFAM" id="SSF54909">
    <property type="entry name" value="Dimeric alpha+beta barrel"/>
    <property type="match status" value="1"/>
</dbReference>
<sequence length="171" mass="20448">MNVYLTTGTYDFLRMILNNHKRENLVLMQNGEHTLLLHETDKKTIFQSPRSYEIVVKSGKIDRHDGFFVMNHIPLTDEGRPVFEYRFKNRSGFIENAPGFKALRVLRPVHSDTYIILTEWQNEEAFNRWKKSKTFENAHKKQQDYQKEEDKTPIYPRPSYVTTYFIPKEDN</sequence>
<dbReference type="Pfam" id="PF03992">
    <property type="entry name" value="ABM"/>
    <property type="match status" value="1"/>
</dbReference>
<gene>
    <name evidence="3" type="ORF">J2S13_001160</name>
</gene>
<dbReference type="PANTHER" id="PTHR34474:SF2">
    <property type="entry name" value="SIGNAL TRANSDUCTION PROTEIN TRAP"/>
    <property type="match status" value="1"/>
</dbReference>
<comment type="caution">
    <text evidence="3">The sequence shown here is derived from an EMBL/GenBank/DDBJ whole genome shotgun (WGS) entry which is preliminary data.</text>
</comment>
<dbReference type="Proteomes" id="UP001237207">
    <property type="component" value="Unassembled WGS sequence"/>
</dbReference>
<keyword evidence="3" id="KW-0560">Oxidoreductase</keyword>
<dbReference type="GO" id="GO:0004497">
    <property type="term" value="F:monooxygenase activity"/>
    <property type="evidence" value="ECO:0007669"/>
    <property type="project" value="UniProtKB-KW"/>
</dbReference>
<dbReference type="AlphaFoldDB" id="A0AAJ1SXN5"/>
<reference evidence="3" key="1">
    <citation type="submission" date="2023-07" db="EMBL/GenBank/DDBJ databases">
        <title>Genomic Encyclopedia of Type Strains, Phase IV (KMG-IV): sequencing the most valuable type-strain genomes for metagenomic binning, comparative biology and taxonomic classification.</title>
        <authorList>
            <person name="Goeker M."/>
        </authorList>
    </citation>
    <scope>NUCLEOTIDE SEQUENCE</scope>
    <source>
        <strain evidence="3">DSM 23947</strain>
    </source>
</reference>
<keyword evidence="4" id="KW-1185">Reference proteome</keyword>
<keyword evidence="3" id="KW-0503">Monooxygenase</keyword>
<dbReference type="InterPro" id="IPR011008">
    <property type="entry name" value="Dimeric_a/b-barrel"/>
</dbReference>
<feature type="compositionally biased region" description="Basic and acidic residues" evidence="1">
    <location>
        <begin position="137"/>
        <end position="152"/>
    </location>
</feature>
<dbReference type="PROSITE" id="PS51725">
    <property type="entry name" value="ABM"/>
    <property type="match status" value="1"/>
</dbReference>
<feature type="domain" description="ABM" evidence="2">
    <location>
        <begin position="67"/>
        <end position="155"/>
    </location>
</feature>
<feature type="region of interest" description="Disordered" evidence="1">
    <location>
        <begin position="137"/>
        <end position="156"/>
    </location>
</feature>
<name>A0AAJ1SXN5_9BACI</name>
<evidence type="ECO:0000313" key="3">
    <source>
        <dbReference type="EMBL" id="MDQ0214763.1"/>
    </source>
</evidence>
<evidence type="ECO:0000256" key="1">
    <source>
        <dbReference type="SAM" id="MobiDB-lite"/>
    </source>
</evidence>
<organism evidence="3 4">
    <name type="scientific">Oikeobacillus pervagus</name>
    <dbReference type="NCBI Taxonomy" id="1325931"/>
    <lineage>
        <taxon>Bacteria</taxon>
        <taxon>Bacillati</taxon>
        <taxon>Bacillota</taxon>
        <taxon>Bacilli</taxon>
        <taxon>Bacillales</taxon>
        <taxon>Bacillaceae</taxon>
        <taxon>Oikeobacillus</taxon>
    </lineage>
</organism>